<accession>A0ABT3RT57</accession>
<gene>
    <name evidence="3" type="ORF">OO013_11695</name>
</gene>
<comment type="caution">
    <text evidence="3">The sequence shown here is derived from an EMBL/GenBank/DDBJ whole genome shotgun (WGS) entry which is preliminary data.</text>
</comment>
<reference evidence="3 4" key="1">
    <citation type="submission" date="2022-11" db="EMBL/GenBank/DDBJ databases">
        <title>The characterization of three novel Bacteroidetes species and genomic analysis of their roles in tidal elemental geochemical cycles.</title>
        <authorList>
            <person name="Ma K."/>
        </authorList>
    </citation>
    <scope>NUCLEOTIDE SEQUENCE [LARGE SCALE GENOMIC DNA]</scope>
    <source>
        <strain evidence="3 4">M17</strain>
    </source>
</reference>
<evidence type="ECO:0000313" key="4">
    <source>
        <dbReference type="Proteomes" id="UP001209885"/>
    </source>
</evidence>
<evidence type="ECO:0000256" key="1">
    <source>
        <dbReference type="SAM" id="MobiDB-lite"/>
    </source>
</evidence>
<feature type="region of interest" description="Disordered" evidence="1">
    <location>
        <begin position="50"/>
        <end position="71"/>
    </location>
</feature>
<keyword evidence="4" id="KW-1185">Reference proteome</keyword>
<proteinExistence type="predicted"/>
<feature type="chain" id="PRO_5045525086" evidence="2">
    <location>
        <begin position="22"/>
        <end position="270"/>
    </location>
</feature>
<dbReference type="EMBL" id="JAPFQN010000006">
    <property type="protein sequence ID" value="MCX2744534.1"/>
    <property type="molecule type" value="Genomic_DNA"/>
</dbReference>
<feature type="compositionally biased region" description="Polar residues" evidence="1">
    <location>
        <begin position="50"/>
        <end position="70"/>
    </location>
</feature>
<dbReference type="Proteomes" id="UP001209885">
    <property type="component" value="Unassembled WGS sequence"/>
</dbReference>
<organism evidence="3 4">
    <name type="scientific">Mangrovivirga halotolerans</name>
    <dbReference type="NCBI Taxonomy" id="2993936"/>
    <lineage>
        <taxon>Bacteria</taxon>
        <taxon>Pseudomonadati</taxon>
        <taxon>Bacteroidota</taxon>
        <taxon>Cytophagia</taxon>
        <taxon>Cytophagales</taxon>
        <taxon>Mangrovivirgaceae</taxon>
        <taxon>Mangrovivirga</taxon>
    </lineage>
</organism>
<dbReference type="PROSITE" id="PS51257">
    <property type="entry name" value="PROKAR_LIPOPROTEIN"/>
    <property type="match status" value="1"/>
</dbReference>
<evidence type="ECO:0000313" key="3">
    <source>
        <dbReference type="EMBL" id="MCX2744534.1"/>
    </source>
</evidence>
<evidence type="ECO:0000256" key="2">
    <source>
        <dbReference type="SAM" id="SignalP"/>
    </source>
</evidence>
<protein>
    <submittedName>
        <fullName evidence="3">Phosphopeptide-binding protein</fullName>
    </submittedName>
</protein>
<name>A0ABT3RT57_9BACT</name>
<sequence>MKIKITTICLLAILAVTSCNTKEGSDEDSAEDSTAMAEETMTDVASISISPVTNSPEFNDSMLEMNSPSESAELKPGTVNFDFNVKNYTLASQTPDADIKNCANSDKGQHIHLILNNEPYTAHYEAQFEKEMEEGHYVALAFLSRSYHESLKNPDAYVIRQFTVGDVDAEPADLTQPHMFYSRPKGEYSGANTKKVLLDFYLLNTDLSAEGNKVRATINDETFLIDKWQPYFIEGMPMGENTIKLELIDSDGNVISGPFNTVERTITLTE</sequence>
<feature type="signal peptide" evidence="2">
    <location>
        <begin position="1"/>
        <end position="21"/>
    </location>
</feature>
<keyword evidence="2" id="KW-0732">Signal</keyword>